<sequence length="816" mass="84264">MAGLSIVLSHKAVRRESFHELQRMISHLPAYDQPPTLNPVIGTDDIVLSFYQSDDTVGDIQAAAQGIIDQAQAAADVATGAMTTVLDPQFATKATAEAFSPPIAPTYIRTAFYDSSQVAGSGAVYRKNGTNVGDLVIMLSDGMTKTGYTLASTPVTASMLGARGNGTNATAAISALLAGSYPHVLIDGSYQTDGNHTISTAKKRVECLGGSALILRAPVGAVTGHHPVIDIAADDVLIDGDLTIDGGSHAGYQASIGIRVGLSTGARRKRPTIRGVKVRNLGLAGVMALCVDSPTIEDIDGYNIVTPTGGEFGDTVYVAGVRKPIVRNIRSAKCKRDGVVLTYTGNLNTTDVLVDGVFADAHLDSPSAGVWVEMTGARDPRGIITNVVANDCLIGVAATDANSEIVISNVKAIGNRLSGSSAGNVFGVQIQSGRLDNWYIDRYNTALQLEPNGEYQFALSSQVGSFAIGETVSGGTSGSTGTLRFQHFEIVIAGSTVEYELGETVTGGSSGATGILVDFFANVLRVLPMSGTFQAAETITGGTSAIAKTANSAARRIYVRGSAGIFRAGETITGGTSGATAVIAAPYQTPLAIGPGTLMNCSTDAIVVANVVTPASVSLSGIRGNIQSHGIRFNLSVGQRLRKASLRDIALKNPTSIGVAFRVTTGGAIDEMLVDGFDMSEWVGDGTGSSITAGIVTRFIGGNNPGLQGTLGVPINLTVNTTLSGLHNRALCHNNGAGATWTHTLPPAVPGLRIGFAGVHATHVMNIEPSGTDTIKGGGAGKYLILDPGERVVLEAYTVGMWVVSAAIGWAGDFEL</sequence>
<dbReference type="Proteomes" id="UP001060070">
    <property type="component" value="Chromosome"/>
</dbReference>
<evidence type="ECO:0000313" key="2">
    <source>
        <dbReference type="Proteomes" id="UP001060070"/>
    </source>
</evidence>
<dbReference type="EMBL" id="CP088147">
    <property type="protein sequence ID" value="UTU49044.1"/>
    <property type="molecule type" value="Genomic_DNA"/>
</dbReference>
<dbReference type="InterPro" id="IPR011050">
    <property type="entry name" value="Pectin_lyase_fold/virulence"/>
</dbReference>
<accession>A0AB38T239</accession>
<dbReference type="RefSeq" id="WP_164756401.1">
    <property type="nucleotide sequence ID" value="NZ_CP088147.1"/>
</dbReference>
<organism evidence="1 2">
    <name type="scientific">Mesorhizobium ciceri</name>
    <dbReference type="NCBI Taxonomy" id="39645"/>
    <lineage>
        <taxon>Bacteria</taxon>
        <taxon>Pseudomonadati</taxon>
        <taxon>Pseudomonadota</taxon>
        <taxon>Alphaproteobacteria</taxon>
        <taxon>Hyphomicrobiales</taxon>
        <taxon>Phyllobacteriaceae</taxon>
        <taxon>Mesorhizobium</taxon>
    </lineage>
</organism>
<gene>
    <name evidence="1" type="ORF">LRP29_16125</name>
</gene>
<reference evidence="1 2" key="1">
    <citation type="journal article" date="2022" name="Microbiol. Resour. Announc.">
        <title>Complete Genome Sequence of Mesorhizobium ciceri Strain R30, a Rhizobium Used as a Commercial Inoculant for Chickpea in Argentina.</title>
        <authorList>
            <person name="Foresto E."/>
            <person name="Revale S."/>
            <person name="Primo E."/>
            <person name="Nievas F."/>
            <person name="Carezzano E."/>
            <person name="Puente M."/>
            <person name="Alzari P."/>
            <person name="Mart M."/>
            <person name="Ben-Assaya M."/>
            <person name="Mornico D."/>
            <person name="Santoro M."/>
            <person name="Mart F."/>
            <person name="Giordano W."/>
            <person name="Bogino P."/>
        </authorList>
    </citation>
    <scope>NUCLEOTIDE SEQUENCE [LARGE SCALE GENOMIC DNA]</scope>
    <source>
        <strain evidence="1 2">R30</strain>
    </source>
</reference>
<keyword evidence="2" id="KW-1185">Reference proteome</keyword>
<proteinExistence type="predicted"/>
<dbReference type="AlphaFoldDB" id="A0AB38T239"/>
<evidence type="ECO:0000313" key="1">
    <source>
        <dbReference type="EMBL" id="UTU49044.1"/>
    </source>
</evidence>
<dbReference type="SUPFAM" id="SSF51126">
    <property type="entry name" value="Pectin lyase-like"/>
    <property type="match status" value="1"/>
</dbReference>
<protein>
    <submittedName>
        <fullName evidence="1">Right-handed parallel beta-helix repeat-containing protein</fullName>
    </submittedName>
</protein>
<name>A0AB38T239_9HYPH</name>